<dbReference type="EMBL" id="BK032864">
    <property type="protein sequence ID" value="DAF64633.1"/>
    <property type="molecule type" value="Genomic_DNA"/>
</dbReference>
<accession>A0A8S5TND5</accession>
<reference evidence="1" key="1">
    <citation type="journal article" date="2021" name="Proc. Natl. Acad. Sci. U.S.A.">
        <title>A Catalog of Tens of Thousands of Viruses from Human Metagenomes Reveals Hidden Associations with Chronic Diseases.</title>
        <authorList>
            <person name="Tisza M.J."/>
            <person name="Buck C.B."/>
        </authorList>
    </citation>
    <scope>NUCLEOTIDE SEQUENCE</scope>
    <source>
        <strain evidence="1">CtamP19</strain>
    </source>
</reference>
<sequence>MILRLTKKARATNTDCITESPRLLTANKS</sequence>
<protein>
    <submittedName>
        <fullName evidence="1">Uncharacterized protein</fullName>
    </submittedName>
</protein>
<organism evidence="1">
    <name type="scientific">Siphoviridae sp. ctamP19</name>
    <dbReference type="NCBI Taxonomy" id="2827896"/>
    <lineage>
        <taxon>Viruses</taxon>
        <taxon>Duplodnaviria</taxon>
        <taxon>Heunggongvirae</taxon>
        <taxon>Uroviricota</taxon>
        <taxon>Caudoviricetes</taxon>
    </lineage>
</organism>
<evidence type="ECO:0000313" key="1">
    <source>
        <dbReference type="EMBL" id="DAF64633.1"/>
    </source>
</evidence>
<name>A0A8S5TND5_9CAUD</name>
<proteinExistence type="predicted"/>